<keyword evidence="2" id="KW-1185">Reference proteome</keyword>
<dbReference type="RefSeq" id="XP_056578412.1">
    <property type="nucleotide sequence ID" value="XM_056722162.1"/>
</dbReference>
<reference evidence="1" key="1">
    <citation type="submission" date="2022-12" db="EMBL/GenBank/DDBJ databases">
        <authorList>
            <person name="Petersen C."/>
        </authorList>
    </citation>
    <scope>NUCLEOTIDE SEQUENCE</scope>
    <source>
        <strain evidence="1">IBT 3081</strain>
    </source>
</reference>
<sequence length="102" mass="12240">MSESQIHPLDGSQWEVLMDFHDRYIQRFERRIRLLQESTFYTVGYWNLRALPRIAVSLENLCDILGSIVRRVEALQEQLTDIQIEEQEDAETFQRVWGDWNP</sequence>
<dbReference type="OrthoDB" id="4323071at2759"/>
<name>A0A9W9S5J5_9EURO</name>
<proteinExistence type="predicted"/>
<dbReference type="EMBL" id="JAPZBT010000002">
    <property type="protein sequence ID" value="KAJ5372426.1"/>
    <property type="molecule type" value="Genomic_DNA"/>
</dbReference>
<evidence type="ECO:0000313" key="1">
    <source>
        <dbReference type="EMBL" id="KAJ5372426.1"/>
    </source>
</evidence>
<comment type="caution">
    <text evidence="1">The sequence shown here is derived from an EMBL/GenBank/DDBJ whole genome shotgun (WGS) entry which is preliminary data.</text>
</comment>
<dbReference type="GeneID" id="81461345"/>
<protein>
    <submittedName>
        <fullName evidence="1">Uncharacterized protein</fullName>
    </submittedName>
</protein>
<dbReference type="Proteomes" id="UP001147752">
    <property type="component" value="Unassembled WGS sequence"/>
</dbReference>
<reference evidence="1" key="2">
    <citation type="journal article" date="2023" name="IMA Fungus">
        <title>Comparative genomic study of the Penicillium genus elucidates a diverse pangenome and 15 lateral gene transfer events.</title>
        <authorList>
            <person name="Petersen C."/>
            <person name="Sorensen T."/>
            <person name="Nielsen M.R."/>
            <person name="Sondergaard T.E."/>
            <person name="Sorensen J.L."/>
            <person name="Fitzpatrick D.A."/>
            <person name="Frisvad J.C."/>
            <person name="Nielsen K.L."/>
        </authorList>
    </citation>
    <scope>NUCLEOTIDE SEQUENCE</scope>
    <source>
        <strain evidence="1">IBT 3081</strain>
    </source>
</reference>
<gene>
    <name evidence="1" type="ORF">N7517_004432</name>
</gene>
<organism evidence="1 2">
    <name type="scientific">Penicillium concentricum</name>
    <dbReference type="NCBI Taxonomy" id="293559"/>
    <lineage>
        <taxon>Eukaryota</taxon>
        <taxon>Fungi</taxon>
        <taxon>Dikarya</taxon>
        <taxon>Ascomycota</taxon>
        <taxon>Pezizomycotina</taxon>
        <taxon>Eurotiomycetes</taxon>
        <taxon>Eurotiomycetidae</taxon>
        <taxon>Eurotiales</taxon>
        <taxon>Aspergillaceae</taxon>
        <taxon>Penicillium</taxon>
    </lineage>
</organism>
<dbReference type="AlphaFoldDB" id="A0A9W9S5J5"/>
<evidence type="ECO:0000313" key="2">
    <source>
        <dbReference type="Proteomes" id="UP001147752"/>
    </source>
</evidence>
<accession>A0A9W9S5J5</accession>